<dbReference type="HOGENOM" id="CLU_1401877_0_0_9"/>
<dbReference type="SMART" id="SM00257">
    <property type="entry name" value="LysM"/>
    <property type="match status" value="1"/>
</dbReference>
<name>L0K8T2_HALHC</name>
<evidence type="ECO:0000259" key="1">
    <source>
        <dbReference type="PROSITE" id="PS51782"/>
    </source>
</evidence>
<evidence type="ECO:0000313" key="2">
    <source>
        <dbReference type="EMBL" id="AGB41416.1"/>
    </source>
</evidence>
<dbReference type="eggNOG" id="COG1388">
    <property type="taxonomic scope" value="Bacteria"/>
</dbReference>
<evidence type="ECO:0000313" key="3">
    <source>
        <dbReference type="Proteomes" id="UP000010880"/>
    </source>
</evidence>
<dbReference type="Proteomes" id="UP000010880">
    <property type="component" value="Chromosome"/>
</dbReference>
<dbReference type="InterPro" id="IPR036779">
    <property type="entry name" value="LysM_dom_sf"/>
</dbReference>
<dbReference type="Pfam" id="PF01476">
    <property type="entry name" value="LysM"/>
    <property type="match status" value="1"/>
</dbReference>
<dbReference type="PROSITE" id="PS51782">
    <property type="entry name" value="LYSM"/>
    <property type="match status" value="1"/>
</dbReference>
<gene>
    <name evidence="2" type="ordered locus">Halha_1471</name>
</gene>
<keyword evidence="3" id="KW-1185">Reference proteome</keyword>
<proteinExistence type="predicted"/>
<organism evidence="2 3">
    <name type="scientific">Halobacteroides halobius (strain ATCC 35273 / DSM 5150 / MD-1)</name>
    <dbReference type="NCBI Taxonomy" id="748449"/>
    <lineage>
        <taxon>Bacteria</taxon>
        <taxon>Bacillati</taxon>
        <taxon>Bacillota</taxon>
        <taxon>Clostridia</taxon>
        <taxon>Halanaerobiales</taxon>
        <taxon>Halobacteroidaceae</taxon>
        <taxon>Halobacteroides</taxon>
    </lineage>
</organism>
<dbReference type="AlphaFoldDB" id="L0K8T2"/>
<dbReference type="CDD" id="cd00118">
    <property type="entry name" value="LysM"/>
    <property type="match status" value="1"/>
</dbReference>
<dbReference type="SUPFAM" id="SSF54106">
    <property type="entry name" value="LysM domain"/>
    <property type="match status" value="1"/>
</dbReference>
<feature type="domain" description="LysM" evidence="1">
    <location>
        <begin position="19"/>
        <end position="64"/>
    </location>
</feature>
<accession>L0K8T2</accession>
<reference evidence="3" key="1">
    <citation type="submission" date="2012-02" db="EMBL/GenBank/DDBJ databases">
        <title>The complete genome of Halobacteroides halobius DSM 5150.</title>
        <authorList>
            <person name="Lucas S."/>
            <person name="Copeland A."/>
            <person name="Lapidus A."/>
            <person name="Glavina del Rio T."/>
            <person name="Dalin E."/>
            <person name="Tice H."/>
            <person name="Bruce D."/>
            <person name="Goodwin L."/>
            <person name="Pitluck S."/>
            <person name="Peters L."/>
            <person name="Mikhailova N."/>
            <person name="Gu W."/>
            <person name="Kyrpides N."/>
            <person name="Mavromatis K."/>
            <person name="Ivanova N."/>
            <person name="Brettin T."/>
            <person name="Detter J.C."/>
            <person name="Han C."/>
            <person name="Larimer F."/>
            <person name="Land M."/>
            <person name="Hauser L."/>
            <person name="Markowitz V."/>
            <person name="Cheng J.-F."/>
            <person name="Hugenholtz P."/>
            <person name="Woyke T."/>
            <person name="Wu D."/>
            <person name="Tindall B."/>
            <person name="Pomrenke H."/>
            <person name="Brambilla E."/>
            <person name="Klenk H.-P."/>
            <person name="Eisen J.A."/>
        </authorList>
    </citation>
    <scope>NUCLEOTIDE SEQUENCE [LARGE SCALE GENOMIC DNA]</scope>
    <source>
        <strain evidence="3">ATCC 35273 / DSM 5150 / MD-1</strain>
    </source>
</reference>
<dbReference type="OrthoDB" id="9800780at2"/>
<dbReference type="InterPro" id="IPR058968">
    <property type="entry name" value="YoqH-like"/>
</dbReference>
<dbReference type="KEGG" id="hhl:Halha_1471"/>
<dbReference type="Pfam" id="PF26349">
    <property type="entry name" value="YoqH"/>
    <property type="match status" value="1"/>
</dbReference>
<dbReference type="STRING" id="748449.Halha_1471"/>
<sequence>MEKQTSSREPKTCPPGFQSRYTVQPGDTMYFIAQTFDTTLNQLIEANPHIEDPDRIFPGDVLCIPGAPSVPLPCSIVLEPNSQLAEQAIGVALARQVNPTRRAVTISATNLPAPSDFGDFDTYEGLITIRFVGSFGFRLYPTPELPDQPVTWSNTLIFPLLRGFPVFPADTRILVRPVNSQTGVSGRKSILENTLRDCL</sequence>
<protein>
    <submittedName>
        <fullName evidence="2">LysM domain-containing protein</fullName>
    </submittedName>
</protein>
<dbReference type="Gene3D" id="3.10.350.10">
    <property type="entry name" value="LysM domain"/>
    <property type="match status" value="1"/>
</dbReference>
<dbReference type="RefSeq" id="WP_015327138.1">
    <property type="nucleotide sequence ID" value="NC_019978.1"/>
</dbReference>
<dbReference type="EMBL" id="CP003359">
    <property type="protein sequence ID" value="AGB41416.1"/>
    <property type="molecule type" value="Genomic_DNA"/>
</dbReference>
<dbReference type="InterPro" id="IPR018392">
    <property type="entry name" value="LysM"/>
</dbReference>